<dbReference type="InterPro" id="IPR027417">
    <property type="entry name" value="P-loop_NTPase"/>
</dbReference>
<dbReference type="SUPFAM" id="SSF52540">
    <property type="entry name" value="P-loop containing nucleoside triphosphate hydrolases"/>
    <property type="match status" value="1"/>
</dbReference>
<protein>
    <submittedName>
        <fullName evidence="1">ATPase</fullName>
    </submittedName>
</protein>
<comment type="caution">
    <text evidence="1">The sequence shown here is derived from an EMBL/GenBank/DDBJ whole genome shotgun (WGS) entry which is preliminary data.</text>
</comment>
<dbReference type="Pfam" id="PF05673">
    <property type="entry name" value="DUF815"/>
    <property type="match status" value="1"/>
</dbReference>
<dbReference type="AlphaFoldDB" id="A0A0J6WPR5"/>
<gene>
    <name evidence="1" type="ORF">AB840_13770</name>
</gene>
<dbReference type="EMBL" id="LEKT01000066">
    <property type="protein sequence ID" value="KMO85400.1"/>
    <property type="molecule type" value="Genomic_DNA"/>
</dbReference>
<dbReference type="OrthoDB" id="9812140at2"/>
<dbReference type="Proteomes" id="UP000036503">
    <property type="component" value="Unassembled WGS sequence"/>
</dbReference>
<accession>A0A0J6WPR5</accession>
<organism evidence="1 2">
    <name type="scientific">Megasphaera cerevisiae DSM 20462</name>
    <dbReference type="NCBI Taxonomy" id="1122219"/>
    <lineage>
        <taxon>Bacteria</taxon>
        <taxon>Bacillati</taxon>
        <taxon>Bacillota</taxon>
        <taxon>Negativicutes</taxon>
        <taxon>Veillonellales</taxon>
        <taxon>Veillonellaceae</taxon>
        <taxon>Megasphaera</taxon>
    </lineage>
</organism>
<dbReference type="Gene3D" id="3.40.50.300">
    <property type="entry name" value="P-loop containing nucleotide triphosphate hydrolases"/>
    <property type="match status" value="1"/>
</dbReference>
<evidence type="ECO:0000313" key="1">
    <source>
        <dbReference type="EMBL" id="KMO85400.1"/>
    </source>
</evidence>
<reference evidence="1 2" key="1">
    <citation type="submission" date="2015-06" db="EMBL/GenBank/DDBJ databases">
        <title>Draft genome sequence of beer spoilage bacterium Megasphaera cerevisiae type strain 20462.</title>
        <authorList>
            <person name="Kutumbaka K."/>
            <person name="Pasmowitz J."/>
            <person name="Mategko J."/>
            <person name="Reyes D."/>
            <person name="Friedrich A."/>
            <person name="Han S."/>
            <person name="Martens-Habbena W."/>
            <person name="Neal-McKinney J."/>
            <person name="Janagama H.K."/>
            <person name="Nadala C."/>
            <person name="Samadpour M."/>
        </authorList>
    </citation>
    <scope>NUCLEOTIDE SEQUENCE [LARGE SCALE GENOMIC DNA]</scope>
    <source>
        <strain evidence="1 2">DSM 20462</strain>
    </source>
</reference>
<keyword evidence="2" id="KW-1185">Reference proteome</keyword>
<dbReference type="InParanoid" id="A0A0J6WPR5"/>
<dbReference type="InterPro" id="IPR008533">
    <property type="entry name" value="DUF815"/>
</dbReference>
<sequence>MMRLNVRGLIVCRDFLSDPLLQAVMNFVSDPSDEAAAGQAAGQMLEKAETLGLSGNVLRQYLLYLLGEGNNIAAASIEYSGTFDTGLEQAMLRDMNILWPYLSKKPSDFMTYTLFDAYKPAYPRTYPAIAALDAALGLCAGPAEAAQIVLHHYTVHGRGKLAKYIAFRVRESGELVGIESFPYFDWADLIGYEAQKARLLSNTENFMAGKDCNNVLLTGARGTGKSTAVKSLVCRYAGLGLRLIQIGRGQLAHLPEILEKLCNVKSKKFILFFDDLSFDENETEYKYLKSAMDGGVTPQPDNVLLYATSNRRHLLKETWHERRDDMEEVYRDDSTNESISLSDRFGLILHYAAPTQEEYLQIIAHELEKAGVSLSKEDLRIQGVRWEMEHSGRNGRIARQFVKWYLGNKK</sequence>
<dbReference type="PATRIC" id="fig|1122219.3.peg.2973"/>
<dbReference type="PANTHER" id="PTHR42935">
    <property type="entry name" value="SLR0930 PROTEIN"/>
    <property type="match status" value="1"/>
</dbReference>
<name>A0A0J6WPR5_9FIRM</name>
<proteinExistence type="predicted"/>
<evidence type="ECO:0000313" key="2">
    <source>
        <dbReference type="Proteomes" id="UP000036503"/>
    </source>
</evidence>
<dbReference type="RefSeq" id="WP_048515421.1">
    <property type="nucleotide sequence ID" value="NZ_FUXD01000057.1"/>
</dbReference>
<dbReference type="PANTHER" id="PTHR42935:SF1">
    <property type="entry name" value="SLR0930 PROTEIN"/>
    <property type="match status" value="1"/>
</dbReference>